<dbReference type="NCBIfam" id="TIGR01417">
    <property type="entry name" value="PTS_I_fam"/>
    <property type="match status" value="1"/>
</dbReference>
<dbReference type="Pfam" id="PF02896">
    <property type="entry name" value="PEP-utilizers_C"/>
    <property type="match status" value="1"/>
</dbReference>
<feature type="binding site" evidence="19">
    <location>
        <begin position="474"/>
        <end position="475"/>
    </location>
    <ligand>
        <name>phosphoenolpyruvate</name>
        <dbReference type="ChEBI" id="CHEBI:58702"/>
    </ligand>
</feature>
<evidence type="ECO:0000259" key="24">
    <source>
        <dbReference type="Pfam" id="PF05524"/>
    </source>
</evidence>
<evidence type="ECO:0000256" key="15">
    <source>
        <dbReference type="ARBA" id="ARBA00022842"/>
    </source>
</evidence>
<accession>A0A1K1NPG8</accession>
<evidence type="ECO:0000256" key="16">
    <source>
        <dbReference type="ARBA" id="ARBA00033235"/>
    </source>
</evidence>
<evidence type="ECO:0000256" key="18">
    <source>
        <dbReference type="PIRSR" id="PIRSR000732-1"/>
    </source>
</evidence>
<keyword evidence="13 17" id="KW-0479">Metal-binding</keyword>
<evidence type="ECO:0000256" key="17">
    <source>
        <dbReference type="PIRNR" id="PIRNR000732"/>
    </source>
</evidence>
<reference evidence="25 28" key="1">
    <citation type="submission" date="2016-10" db="EMBL/GenBank/DDBJ databases">
        <authorList>
            <person name="de Groot N.N."/>
        </authorList>
    </citation>
    <scope>NUCLEOTIDE SEQUENCE [LARGE SCALE GENOMIC DNA]</scope>
    <source>
        <strain evidence="25 28">DSM 2872</strain>
    </source>
</reference>
<keyword evidence="21" id="KW-0175">Coiled coil</keyword>
<feature type="binding site" evidence="20">
    <location>
        <position position="451"/>
    </location>
    <ligand>
        <name>Mg(2+)</name>
        <dbReference type="ChEBI" id="CHEBI:18420"/>
    </ligand>
</feature>
<dbReference type="InterPro" id="IPR023151">
    <property type="entry name" value="PEP_util_CS"/>
</dbReference>
<dbReference type="Gene3D" id="1.10.274.10">
    <property type="entry name" value="PtsI, HPr-binding domain"/>
    <property type="match status" value="1"/>
</dbReference>
<evidence type="ECO:0000256" key="8">
    <source>
        <dbReference type="ARBA" id="ARBA00022448"/>
    </source>
</evidence>
<feature type="binding site" evidence="20">
    <location>
        <position position="475"/>
    </location>
    <ligand>
        <name>Mg(2+)</name>
        <dbReference type="ChEBI" id="CHEBI:18420"/>
    </ligand>
</feature>
<feature type="binding site" evidence="19">
    <location>
        <position position="316"/>
    </location>
    <ligand>
        <name>phosphoenolpyruvate</name>
        <dbReference type="ChEBI" id="CHEBI:58702"/>
    </ligand>
</feature>
<evidence type="ECO:0000256" key="20">
    <source>
        <dbReference type="PIRSR" id="PIRSR000732-3"/>
    </source>
</evidence>
<dbReference type="SUPFAM" id="SSF52009">
    <property type="entry name" value="Phosphohistidine domain"/>
    <property type="match status" value="1"/>
</dbReference>
<dbReference type="Proteomes" id="UP000183469">
    <property type="component" value="Unassembled WGS sequence"/>
</dbReference>
<evidence type="ECO:0000256" key="13">
    <source>
        <dbReference type="ARBA" id="ARBA00022723"/>
    </source>
</evidence>
<feature type="binding site" evidence="19">
    <location>
        <position position="485"/>
    </location>
    <ligand>
        <name>phosphoenolpyruvate</name>
        <dbReference type="ChEBI" id="CHEBI:58702"/>
    </ligand>
</feature>
<dbReference type="GO" id="GO:0005737">
    <property type="term" value="C:cytoplasm"/>
    <property type="evidence" value="ECO:0007669"/>
    <property type="project" value="UniProtKB-SubCell"/>
</dbReference>
<feature type="active site" description="Proton donor" evidence="18">
    <location>
        <position position="522"/>
    </location>
</feature>
<dbReference type="InterPro" id="IPR024692">
    <property type="entry name" value="PTS_EI"/>
</dbReference>
<dbReference type="PROSITE" id="PS00742">
    <property type="entry name" value="PEP_ENZYMES_2"/>
    <property type="match status" value="1"/>
</dbReference>
<evidence type="ECO:0000256" key="7">
    <source>
        <dbReference type="ARBA" id="ARBA00016544"/>
    </source>
</evidence>
<keyword evidence="15 17" id="KW-0460">Magnesium</keyword>
<dbReference type="InterPro" id="IPR040442">
    <property type="entry name" value="Pyrv_kinase-like_dom_sf"/>
</dbReference>
<dbReference type="InterPro" id="IPR015813">
    <property type="entry name" value="Pyrv/PenolPyrv_kinase-like_dom"/>
</dbReference>
<dbReference type="InterPro" id="IPR050499">
    <property type="entry name" value="PEP-utilizing_PTS_enzyme"/>
</dbReference>
<dbReference type="PANTHER" id="PTHR46244">
    <property type="entry name" value="PHOSPHOENOLPYRUVATE-PROTEIN PHOSPHOTRANSFERASE"/>
    <property type="match status" value="1"/>
</dbReference>
<proteinExistence type="inferred from homology"/>
<dbReference type="GO" id="GO:0016301">
    <property type="term" value="F:kinase activity"/>
    <property type="evidence" value="ECO:0007669"/>
    <property type="project" value="UniProtKB-KW"/>
</dbReference>
<dbReference type="InterPro" id="IPR036637">
    <property type="entry name" value="Phosphohistidine_dom_sf"/>
</dbReference>
<keyword evidence="8 17" id="KW-0813">Transport</keyword>
<evidence type="ECO:0000313" key="26">
    <source>
        <dbReference type="EMBL" id="SFW37147.1"/>
    </source>
</evidence>
<dbReference type="EMBL" id="FNQG01000004">
    <property type="protein sequence ID" value="SDZ88694.1"/>
    <property type="molecule type" value="Genomic_DNA"/>
</dbReference>
<comment type="similarity">
    <text evidence="5 17">Belongs to the PEP-utilizing enzyme family.</text>
</comment>
<keyword evidence="12 17" id="KW-0598">Phosphotransferase system</keyword>
<evidence type="ECO:0000256" key="6">
    <source>
        <dbReference type="ARBA" id="ARBA00012232"/>
    </source>
</evidence>
<dbReference type="Pfam" id="PF05524">
    <property type="entry name" value="PEP-utilisers_N"/>
    <property type="match status" value="1"/>
</dbReference>
<keyword evidence="11 17" id="KW-0808">Transferase</keyword>
<evidence type="ECO:0000256" key="10">
    <source>
        <dbReference type="ARBA" id="ARBA00022597"/>
    </source>
</evidence>
<protein>
    <recommendedName>
        <fullName evidence="7 17">Phosphoenolpyruvate-protein phosphotransferase</fullName>
        <ecNumber evidence="6 17">2.7.3.9</ecNumber>
    </recommendedName>
    <alternativeName>
        <fullName evidence="16 17">Phosphotransferase system, enzyme I</fullName>
    </alternativeName>
</protein>
<feature type="active site" description="Tele-phosphohistidine intermediate" evidence="18">
    <location>
        <position position="207"/>
    </location>
</feature>
<comment type="cofactor">
    <cofactor evidence="2 17 20">
        <name>Mg(2+)</name>
        <dbReference type="ChEBI" id="CHEBI:18420"/>
    </cofactor>
</comment>
<dbReference type="Pfam" id="PF00391">
    <property type="entry name" value="PEP-utilizers"/>
    <property type="match status" value="1"/>
</dbReference>
<reference evidence="26" key="3">
    <citation type="submission" date="2016-11" db="EMBL/GenBank/DDBJ databases">
        <authorList>
            <person name="Jaros S."/>
            <person name="Januszkiewicz K."/>
            <person name="Wedrychowicz H."/>
        </authorList>
    </citation>
    <scope>NUCLEOTIDE SEQUENCE [LARGE SCALE GENOMIC DNA]</scope>
    <source>
        <strain evidence="26">C3</strain>
    </source>
</reference>
<evidence type="ECO:0000256" key="21">
    <source>
        <dbReference type="SAM" id="Coils"/>
    </source>
</evidence>
<feature type="domain" description="Phosphotransferase system enzyme I N-terminal" evidence="24">
    <location>
        <begin position="25"/>
        <end position="146"/>
    </location>
</feature>
<comment type="subcellular location">
    <subcellularLocation>
        <location evidence="4 17">Cytoplasm</location>
    </subcellularLocation>
</comment>
<dbReference type="PRINTS" id="PR01736">
    <property type="entry name" value="PHPHTRNFRASE"/>
</dbReference>
<feature type="domain" description="PEP-utilising enzyme C-terminal" evidence="23">
    <location>
        <begin position="272"/>
        <end position="560"/>
    </location>
</feature>
<evidence type="ECO:0000256" key="11">
    <source>
        <dbReference type="ARBA" id="ARBA00022679"/>
    </source>
</evidence>
<dbReference type="EMBL" id="FPJA01000006">
    <property type="protein sequence ID" value="SFW37147.1"/>
    <property type="molecule type" value="Genomic_DNA"/>
</dbReference>
<dbReference type="AlphaFoldDB" id="A0A1K1NPG8"/>
<evidence type="ECO:0000313" key="27">
    <source>
        <dbReference type="Proteomes" id="UP000182958"/>
    </source>
</evidence>
<comment type="function">
    <text evidence="3 17">General (non sugar-specific) component of the phosphoenolpyruvate-dependent sugar phosphotransferase system (sugar PTS). This major carbohydrate active-transport system catalyzes the phosphorylation of incoming sugar substrates concomitantly with their translocation across the cell membrane. Enzyme I transfers the phosphoryl group from phosphoenolpyruvate (PEP) to the phosphoryl carrier protein (HPr).</text>
</comment>
<evidence type="ECO:0000256" key="1">
    <source>
        <dbReference type="ARBA" id="ARBA00000683"/>
    </source>
</evidence>
<feature type="domain" description="PEP-utilising enzyme mobile" evidence="22">
    <location>
        <begin position="171"/>
        <end position="245"/>
    </location>
</feature>
<dbReference type="SUPFAM" id="SSF51621">
    <property type="entry name" value="Phosphoenolpyruvate/pyruvate domain"/>
    <property type="match status" value="1"/>
</dbReference>
<feature type="coiled-coil region" evidence="21">
    <location>
        <begin position="65"/>
        <end position="92"/>
    </location>
</feature>
<keyword evidence="14 17" id="KW-0418">Kinase</keyword>
<dbReference type="InterPro" id="IPR006318">
    <property type="entry name" value="PTS_EI-like"/>
</dbReference>
<dbReference type="InterPro" id="IPR008731">
    <property type="entry name" value="PTS_EIN"/>
</dbReference>
<evidence type="ECO:0000256" key="3">
    <source>
        <dbReference type="ARBA" id="ARBA00002728"/>
    </source>
</evidence>
<evidence type="ECO:0000256" key="14">
    <source>
        <dbReference type="ARBA" id="ARBA00022777"/>
    </source>
</evidence>
<dbReference type="InterPro" id="IPR036618">
    <property type="entry name" value="PtsI_HPr-bd_sf"/>
</dbReference>
<dbReference type="InterPro" id="IPR008279">
    <property type="entry name" value="PEP-util_enz_mobile_dom"/>
</dbReference>
<dbReference type="InterPro" id="IPR000121">
    <property type="entry name" value="PEP_util_C"/>
</dbReference>
<feature type="binding site" evidence="19">
    <location>
        <position position="352"/>
    </location>
    <ligand>
        <name>phosphoenolpyruvate</name>
        <dbReference type="ChEBI" id="CHEBI:58702"/>
    </ligand>
</feature>
<reference evidence="27" key="2">
    <citation type="submission" date="2016-11" db="EMBL/GenBank/DDBJ databases">
        <authorList>
            <person name="Varghese N."/>
            <person name="Submissions S."/>
        </authorList>
    </citation>
    <scope>NUCLEOTIDE SEQUENCE [LARGE SCALE GENOMIC DNA]</scope>
    <source>
        <strain evidence="27">C3</strain>
    </source>
</reference>
<evidence type="ECO:0000256" key="5">
    <source>
        <dbReference type="ARBA" id="ARBA00007837"/>
    </source>
</evidence>
<evidence type="ECO:0000259" key="23">
    <source>
        <dbReference type="Pfam" id="PF02896"/>
    </source>
</evidence>
<evidence type="ECO:0000313" key="25">
    <source>
        <dbReference type="EMBL" id="SDZ88694.1"/>
    </source>
</evidence>
<comment type="catalytic activity">
    <reaction evidence="1 17">
        <text>L-histidyl-[protein] + phosphoenolpyruvate = N(pros)-phospho-L-histidyl-[protein] + pyruvate</text>
        <dbReference type="Rhea" id="RHEA:23880"/>
        <dbReference type="Rhea" id="RHEA-COMP:9745"/>
        <dbReference type="Rhea" id="RHEA-COMP:9746"/>
        <dbReference type="ChEBI" id="CHEBI:15361"/>
        <dbReference type="ChEBI" id="CHEBI:29979"/>
        <dbReference type="ChEBI" id="CHEBI:58702"/>
        <dbReference type="ChEBI" id="CHEBI:64837"/>
        <dbReference type="EC" id="2.7.3.9"/>
    </reaction>
</comment>
<dbReference type="PIRSF" id="PIRSF000732">
    <property type="entry name" value="PTS_enzyme_I"/>
    <property type="match status" value="1"/>
</dbReference>
<evidence type="ECO:0000256" key="19">
    <source>
        <dbReference type="PIRSR" id="PIRSR000732-2"/>
    </source>
</evidence>
<sequence length="589" mass="64912">MEEGVSCMYRIYNQGERNKMAEAIRGKGVISGIAIGKIMLAGQNLDGYLVNYQPESKEVESKKAQDALTAVAETLRENIDRLQKQNMVEQAAIMEAHRMMVQDPMMAQKIEEKLEEDANAPQAVLKAAEEQAQMFEMMEDEYFAARAVDLRDVGKRVAKYILGVKEPELGDEKVILCGREIEPSVIAGMPTDKIAGVILGSGSTTAHAVIIAKARAIPTIVGLNKEDRIDKIADGDHVIMDGEEGKILVNPSEEELAGYNEKIKKQQELAAHYAQLKDLPAVTTDGVKVDLMANIGTHMDVDNALKYGAKGVGLFRSEFVFMGRQDIPNEEDQFKAYKEAVEKCQGNLCVIRTMDIGGDKPLPYLNIPEEENPFLGYRAVRISLQRKDLFLPQLKAILRAGVYGKVGIMVPMIINVAEFKKVKEFIEEAKLELAHEGKAYAEDVQVGIMVETPAAAVMTPVLAKYVDFFSIGTNDLVQYTLACDRGNANIAELYNHFNPAVLQLIQRTITSARENGIWAGMCGEMASDPNAAVILMAMGISELSMSAPSIPRVKEKIRNISSTKAKEILADVMKMEDGDEIKAYLSKVL</sequence>
<evidence type="ECO:0000256" key="9">
    <source>
        <dbReference type="ARBA" id="ARBA00022490"/>
    </source>
</evidence>
<dbReference type="SUPFAM" id="SSF47831">
    <property type="entry name" value="Enzyme I of the PEP:sugar phosphotransferase system HPr-binding (sub)domain"/>
    <property type="match status" value="1"/>
</dbReference>
<evidence type="ECO:0000256" key="4">
    <source>
        <dbReference type="ARBA" id="ARBA00004496"/>
    </source>
</evidence>
<dbReference type="GO" id="GO:0008965">
    <property type="term" value="F:phosphoenolpyruvate-protein phosphotransferase activity"/>
    <property type="evidence" value="ECO:0007669"/>
    <property type="project" value="UniProtKB-EC"/>
</dbReference>
<evidence type="ECO:0000256" key="12">
    <source>
        <dbReference type="ARBA" id="ARBA00022683"/>
    </source>
</evidence>
<dbReference type="EC" id="2.7.3.9" evidence="6 17"/>
<dbReference type="Proteomes" id="UP000182958">
    <property type="component" value="Unassembled WGS sequence"/>
</dbReference>
<dbReference type="Gene3D" id="3.20.20.60">
    <property type="entry name" value="Phosphoenolpyruvate-binding domains"/>
    <property type="match status" value="1"/>
</dbReference>
<evidence type="ECO:0000256" key="2">
    <source>
        <dbReference type="ARBA" id="ARBA00001946"/>
    </source>
</evidence>
<evidence type="ECO:0000313" key="28">
    <source>
        <dbReference type="Proteomes" id="UP000183469"/>
    </source>
</evidence>
<dbReference type="Gene3D" id="3.50.30.10">
    <property type="entry name" value="Phosphohistidine domain"/>
    <property type="match status" value="1"/>
</dbReference>
<keyword evidence="9 17" id="KW-0963">Cytoplasm</keyword>
<dbReference type="GO" id="GO:0009401">
    <property type="term" value="P:phosphoenolpyruvate-dependent sugar phosphotransferase system"/>
    <property type="evidence" value="ECO:0007669"/>
    <property type="project" value="UniProtKB-KW"/>
</dbReference>
<keyword evidence="10 17" id="KW-0762">Sugar transport</keyword>
<evidence type="ECO:0000259" key="22">
    <source>
        <dbReference type="Pfam" id="PF00391"/>
    </source>
</evidence>
<dbReference type="GO" id="GO:0046872">
    <property type="term" value="F:metal ion binding"/>
    <property type="evidence" value="ECO:0007669"/>
    <property type="project" value="UniProtKB-KW"/>
</dbReference>
<name>A0A1K1NPG8_SELRU</name>
<gene>
    <name evidence="26" type="ORF">SAMN02910323_1542</name>
    <name evidence="25" type="ORF">SAMN05660648_01061</name>
</gene>
<keyword evidence="27" id="KW-1185">Reference proteome</keyword>
<dbReference type="PANTHER" id="PTHR46244:SF3">
    <property type="entry name" value="PHOSPHOENOLPYRUVATE-PROTEIN PHOSPHOTRANSFERASE"/>
    <property type="match status" value="1"/>
</dbReference>
<organism evidence="26 27">
    <name type="scientific">Selenomonas ruminantium</name>
    <dbReference type="NCBI Taxonomy" id="971"/>
    <lineage>
        <taxon>Bacteria</taxon>
        <taxon>Bacillati</taxon>
        <taxon>Bacillota</taxon>
        <taxon>Negativicutes</taxon>
        <taxon>Selenomonadales</taxon>
        <taxon>Selenomonadaceae</taxon>
        <taxon>Selenomonas</taxon>
    </lineage>
</organism>